<keyword evidence="2" id="KW-1133">Transmembrane helix</keyword>
<keyword evidence="2" id="KW-0812">Transmembrane</keyword>
<dbReference type="Proteomes" id="UP000005104">
    <property type="component" value="Chromosome"/>
</dbReference>
<dbReference type="Pfam" id="PF12146">
    <property type="entry name" value="Hydrolase_4"/>
    <property type="match status" value="1"/>
</dbReference>
<evidence type="ECO:0000256" key="2">
    <source>
        <dbReference type="SAM" id="Phobius"/>
    </source>
</evidence>
<dbReference type="Gene3D" id="3.40.50.1820">
    <property type="entry name" value="alpha/beta hydrolase"/>
    <property type="match status" value="1"/>
</dbReference>
<keyword evidence="1 4" id="KW-0378">Hydrolase</keyword>
<keyword evidence="2" id="KW-0472">Membrane</keyword>
<dbReference type="PANTHER" id="PTHR43798">
    <property type="entry name" value="MONOACYLGLYCEROL LIPASE"/>
    <property type="match status" value="1"/>
</dbReference>
<evidence type="ECO:0000259" key="3">
    <source>
        <dbReference type="Pfam" id="PF12146"/>
    </source>
</evidence>
<evidence type="ECO:0000313" key="5">
    <source>
        <dbReference type="Proteomes" id="UP000005104"/>
    </source>
</evidence>
<dbReference type="eggNOG" id="COG2267">
    <property type="taxonomic scope" value="Bacteria"/>
</dbReference>
<dbReference type="InterPro" id="IPR050266">
    <property type="entry name" value="AB_hydrolase_sf"/>
</dbReference>
<feature type="transmembrane region" description="Helical" evidence="2">
    <location>
        <begin position="6"/>
        <end position="27"/>
    </location>
</feature>
<dbReference type="GO" id="GO:0016746">
    <property type="term" value="F:acyltransferase activity"/>
    <property type="evidence" value="ECO:0007669"/>
    <property type="project" value="UniProtKB-KW"/>
</dbReference>
<dbReference type="PRINTS" id="PR00793">
    <property type="entry name" value="PROAMNOPTASE"/>
</dbReference>
<keyword evidence="4" id="KW-0808">Transferase</keyword>
<dbReference type="EMBL" id="CM001441">
    <property type="protein sequence ID" value="EHQ90742.1"/>
    <property type="molecule type" value="Genomic_DNA"/>
</dbReference>
<organism evidence="4 5">
    <name type="scientific">Desulfosporosinus youngiae DSM 17734</name>
    <dbReference type="NCBI Taxonomy" id="768710"/>
    <lineage>
        <taxon>Bacteria</taxon>
        <taxon>Bacillati</taxon>
        <taxon>Bacillota</taxon>
        <taxon>Clostridia</taxon>
        <taxon>Eubacteriales</taxon>
        <taxon>Desulfitobacteriaceae</taxon>
        <taxon>Desulfosporosinus</taxon>
    </lineage>
</organism>
<dbReference type="STRING" id="768710.DesyoDRAFT_3754"/>
<feature type="transmembrane region" description="Helical" evidence="2">
    <location>
        <begin position="48"/>
        <end position="68"/>
    </location>
</feature>
<evidence type="ECO:0000256" key="1">
    <source>
        <dbReference type="ARBA" id="ARBA00022801"/>
    </source>
</evidence>
<keyword evidence="5" id="KW-1185">Reference proteome</keyword>
<dbReference type="GO" id="GO:0008233">
    <property type="term" value="F:peptidase activity"/>
    <property type="evidence" value="ECO:0007669"/>
    <property type="project" value="InterPro"/>
</dbReference>
<dbReference type="PANTHER" id="PTHR43798:SF33">
    <property type="entry name" value="HYDROLASE, PUTATIVE (AFU_ORTHOLOGUE AFUA_2G14860)-RELATED"/>
    <property type="match status" value="1"/>
</dbReference>
<gene>
    <name evidence="4" type="ORF">DesyoDRAFT_3754</name>
</gene>
<keyword evidence="4" id="KW-0012">Acyltransferase</keyword>
<protein>
    <submittedName>
        <fullName evidence="4">Putative hydrolase or acyltransferase of alpha/beta superfamily</fullName>
    </submittedName>
</protein>
<dbReference type="AlphaFoldDB" id="H5XWU3"/>
<dbReference type="OrthoDB" id="53505at2"/>
<dbReference type="GO" id="GO:0016020">
    <property type="term" value="C:membrane"/>
    <property type="evidence" value="ECO:0007669"/>
    <property type="project" value="TreeGrafter"/>
</dbReference>
<dbReference type="InterPro" id="IPR022742">
    <property type="entry name" value="Hydrolase_4"/>
</dbReference>
<dbReference type="GO" id="GO:0006508">
    <property type="term" value="P:proteolysis"/>
    <property type="evidence" value="ECO:0007669"/>
    <property type="project" value="InterPro"/>
</dbReference>
<evidence type="ECO:0000313" key="4">
    <source>
        <dbReference type="EMBL" id="EHQ90742.1"/>
    </source>
</evidence>
<accession>H5XWU3</accession>
<dbReference type="InterPro" id="IPR029058">
    <property type="entry name" value="AB_hydrolase_fold"/>
</dbReference>
<feature type="domain" description="Serine aminopeptidase S33" evidence="3">
    <location>
        <begin position="140"/>
        <end position="226"/>
    </location>
</feature>
<reference evidence="4 5" key="1">
    <citation type="submission" date="2011-11" db="EMBL/GenBank/DDBJ databases">
        <title>The Noncontiguous Finished genome of Desulfosporosinus youngiae DSM 17734.</title>
        <authorList>
            <consortium name="US DOE Joint Genome Institute (JGI-PGF)"/>
            <person name="Lucas S."/>
            <person name="Han J."/>
            <person name="Lapidus A."/>
            <person name="Cheng J.-F."/>
            <person name="Goodwin L."/>
            <person name="Pitluck S."/>
            <person name="Peters L."/>
            <person name="Ovchinnikova G."/>
            <person name="Lu M."/>
            <person name="Land M.L."/>
            <person name="Hauser L."/>
            <person name="Pester M."/>
            <person name="Spring S."/>
            <person name="Ollivier B."/>
            <person name="Rattei T."/>
            <person name="Klenk H.-P."/>
            <person name="Wagner M."/>
            <person name="Loy A."/>
            <person name="Woyke T.J."/>
        </authorList>
    </citation>
    <scope>NUCLEOTIDE SEQUENCE [LARGE SCALE GENOMIC DNA]</scope>
    <source>
        <strain evidence="4 5">DSM 17734</strain>
    </source>
</reference>
<proteinExistence type="predicted"/>
<name>H5XWU3_9FIRM</name>
<dbReference type="InterPro" id="IPR002410">
    <property type="entry name" value="Peptidase_S33"/>
</dbReference>
<dbReference type="SUPFAM" id="SSF53474">
    <property type="entry name" value="alpha/beta-Hydrolases"/>
    <property type="match status" value="1"/>
</dbReference>
<sequence>MIQTVIFFSLTVLSVIVLAGILLLSIHRVIAIITKKTNYKQLIRLKRTGIFLVMAIVLNAGLIAVSQITASTPRIADEKGNAPENGIAELTEVELRGRKQWISLRGWDKNKPVLLFLAGGPGGTQMATVRHELAELEKYFVVVNWDQPGSGKSYYAEKTGNITVDTYIQDGHALTEYLKERFAQEKIYLVGESWGSALGIFLVDRYPESYHALIGTAQMVDFAETERMDYAKAMEIARSKGDTALVERLTENGMPPYYGRDVIWKSAVYLNYLSAYMAGNPEIDNPGYNTFRDIGSAEYGLLDKINYAWGIINTYNHVYQQLYDIDMRRDYTKLDVPVYFFLGRHDVNAPTVLVEEYIQVLDAPDKGIVWFEHSGHSPWINEGAKFVKEVSACFSENKTQE</sequence>
<dbReference type="RefSeq" id="WP_007785310.1">
    <property type="nucleotide sequence ID" value="NZ_CM001441.1"/>
</dbReference>
<dbReference type="HOGENOM" id="CLU_049285_2_0_9"/>